<sequence length="139" mass="15554">MPERRVPERLTVDLAGLREVRTELRRDTNEALRPGLTTAQRQMAWGARFCLALECAEGLAARQSVNDVLAQHRKNAKSQLQVAEGLATALERIVENYADADRRAAVRISEIEKEVYLAITQLQEAAKEIPPKPPRGMLP</sequence>
<dbReference type="EMBL" id="JBHTAC010000010">
    <property type="protein sequence ID" value="MFC7243374.1"/>
    <property type="molecule type" value="Genomic_DNA"/>
</dbReference>
<proteinExistence type="predicted"/>
<reference evidence="2" key="1">
    <citation type="journal article" date="2019" name="Int. J. Syst. Evol. Microbiol.">
        <title>The Global Catalogue of Microorganisms (GCM) 10K type strain sequencing project: providing services to taxonomists for standard genome sequencing and annotation.</title>
        <authorList>
            <consortium name="The Broad Institute Genomics Platform"/>
            <consortium name="The Broad Institute Genome Sequencing Center for Infectious Disease"/>
            <person name="Wu L."/>
            <person name="Ma J."/>
        </authorList>
    </citation>
    <scope>NUCLEOTIDE SEQUENCE [LARGE SCALE GENOMIC DNA]</scope>
    <source>
        <strain evidence="2">CGMCC 1.9106</strain>
    </source>
</reference>
<protein>
    <submittedName>
        <fullName evidence="1">Uncharacterized protein</fullName>
    </submittedName>
</protein>
<organism evidence="1 2">
    <name type="scientific">Catellatospora aurea</name>
    <dbReference type="NCBI Taxonomy" id="1337874"/>
    <lineage>
        <taxon>Bacteria</taxon>
        <taxon>Bacillati</taxon>
        <taxon>Actinomycetota</taxon>
        <taxon>Actinomycetes</taxon>
        <taxon>Micromonosporales</taxon>
        <taxon>Micromonosporaceae</taxon>
        <taxon>Catellatospora</taxon>
    </lineage>
</organism>
<keyword evidence="2" id="KW-1185">Reference proteome</keyword>
<dbReference type="Proteomes" id="UP001596392">
    <property type="component" value="Unassembled WGS sequence"/>
</dbReference>
<accession>A0ABW2GTR7</accession>
<gene>
    <name evidence="1" type="ORF">ACFQO7_12880</name>
</gene>
<dbReference type="RefSeq" id="WP_376806577.1">
    <property type="nucleotide sequence ID" value="NZ_JBHTAC010000010.1"/>
</dbReference>
<comment type="caution">
    <text evidence="1">The sequence shown here is derived from an EMBL/GenBank/DDBJ whole genome shotgun (WGS) entry which is preliminary data.</text>
</comment>
<evidence type="ECO:0000313" key="2">
    <source>
        <dbReference type="Proteomes" id="UP001596392"/>
    </source>
</evidence>
<name>A0ABW2GTR7_9ACTN</name>
<evidence type="ECO:0000313" key="1">
    <source>
        <dbReference type="EMBL" id="MFC7243374.1"/>
    </source>
</evidence>